<keyword evidence="7" id="KW-1185">Reference proteome</keyword>
<dbReference type="SUPFAM" id="SSF53067">
    <property type="entry name" value="Actin-like ATPase domain"/>
    <property type="match status" value="2"/>
</dbReference>
<proteinExistence type="inferred from homology"/>
<keyword evidence="1 3" id="KW-0808">Transferase</keyword>
<dbReference type="GO" id="GO:0016301">
    <property type="term" value="F:kinase activity"/>
    <property type="evidence" value="ECO:0007669"/>
    <property type="project" value="UniProtKB-KW"/>
</dbReference>
<comment type="similarity">
    <text evidence="3">Belongs to the FGGY kinase family.</text>
</comment>
<dbReference type="Pfam" id="PF02782">
    <property type="entry name" value="FGGY_C"/>
    <property type="match status" value="1"/>
</dbReference>
<dbReference type="InterPro" id="IPR000577">
    <property type="entry name" value="Carb_kinase_FGGY"/>
</dbReference>
<evidence type="ECO:0000313" key="6">
    <source>
        <dbReference type="EMBL" id="MFD1641926.1"/>
    </source>
</evidence>
<dbReference type="InterPro" id="IPR018483">
    <property type="entry name" value="Carb_kinase_FGGY_CS"/>
</dbReference>
<dbReference type="Proteomes" id="UP001597052">
    <property type="component" value="Unassembled WGS sequence"/>
</dbReference>
<organism evidence="6 7">
    <name type="scientific">Halohasta litorea</name>
    <dbReference type="NCBI Taxonomy" id="869891"/>
    <lineage>
        <taxon>Archaea</taxon>
        <taxon>Methanobacteriati</taxon>
        <taxon>Methanobacteriota</taxon>
        <taxon>Stenosarchaea group</taxon>
        <taxon>Halobacteria</taxon>
        <taxon>Halobacteriales</taxon>
        <taxon>Haloferacaceae</taxon>
        <taxon>Halohasta</taxon>
    </lineage>
</organism>
<evidence type="ECO:0000256" key="1">
    <source>
        <dbReference type="ARBA" id="ARBA00022679"/>
    </source>
</evidence>
<keyword evidence="2 3" id="KW-0418">Kinase</keyword>
<name>A0ABD6DAF4_9EURY</name>
<dbReference type="CDD" id="cd24121">
    <property type="entry name" value="ASKHA_NBD_FGGY_BaEryA-like"/>
    <property type="match status" value="1"/>
</dbReference>
<dbReference type="InterPro" id="IPR018484">
    <property type="entry name" value="FGGY_N"/>
</dbReference>
<dbReference type="Pfam" id="PF00370">
    <property type="entry name" value="FGGY_N"/>
    <property type="match status" value="1"/>
</dbReference>
<dbReference type="Gene3D" id="3.30.420.40">
    <property type="match status" value="2"/>
</dbReference>
<reference evidence="6 7" key="1">
    <citation type="journal article" date="2019" name="Int. J. Syst. Evol. Microbiol.">
        <title>The Global Catalogue of Microorganisms (GCM) 10K type strain sequencing project: providing services to taxonomists for standard genome sequencing and annotation.</title>
        <authorList>
            <consortium name="The Broad Institute Genomics Platform"/>
            <consortium name="The Broad Institute Genome Sequencing Center for Infectious Disease"/>
            <person name="Wu L."/>
            <person name="Ma J."/>
        </authorList>
    </citation>
    <scope>NUCLEOTIDE SEQUENCE [LARGE SCALE GENOMIC DNA]</scope>
    <source>
        <strain evidence="6 7">CGMCC 1.10593</strain>
    </source>
</reference>
<dbReference type="InterPro" id="IPR043129">
    <property type="entry name" value="ATPase_NBD"/>
</dbReference>
<evidence type="ECO:0000256" key="3">
    <source>
        <dbReference type="RuleBase" id="RU003733"/>
    </source>
</evidence>
<evidence type="ECO:0000259" key="5">
    <source>
        <dbReference type="Pfam" id="PF02782"/>
    </source>
</evidence>
<dbReference type="EMBL" id="JBHUDM010000002">
    <property type="protein sequence ID" value="MFD1641926.1"/>
    <property type="molecule type" value="Genomic_DNA"/>
</dbReference>
<dbReference type="InterPro" id="IPR050406">
    <property type="entry name" value="FGGY_Carb_Kinase"/>
</dbReference>
<dbReference type="PIRSF" id="PIRSF000538">
    <property type="entry name" value="GlpK"/>
    <property type="match status" value="1"/>
</dbReference>
<feature type="domain" description="Carbohydrate kinase FGGY N-terminal" evidence="4">
    <location>
        <begin position="5"/>
        <end position="248"/>
    </location>
</feature>
<comment type="caution">
    <text evidence="6">The sequence shown here is derived from an EMBL/GenBank/DDBJ whole genome shotgun (WGS) entry which is preliminary data.</text>
</comment>
<evidence type="ECO:0000259" key="4">
    <source>
        <dbReference type="Pfam" id="PF00370"/>
    </source>
</evidence>
<dbReference type="PROSITE" id="PS00445">
    <property type="entry name" value="FGGY_KINASES_2"/>
    <property type="match status" value="1"/>
</dbReference>
<evidence type="ECO:0000313" key="7">
    <source>
        <dbReference type="Proteomes" id="UP001597052"/>
    </source>
</evidence>
<protein>
    <submittedName>
        <fullName evidence="6">FGGY-family carbohydrate kinase</fullName>
        <ecNumber evidence="6">2.7.1.-</ecNumber>
    </submittedName>
</protein>
<sequence>MSRVLIGVDAGTSNLKAAAFDLDGEQIEVATIENPVETPQSGWQVQNMTTNWKKTATVISEVVEDLGDHHEILGIGITGQGDGCWLIDEDGDPVRDAILWSDGRASEIVDDWVDNGKADVIREATGTDIFPGVTLPIMQWLVENEPETLEEADTVFYCKDWLKFKLTGERTMDYSDATLPFLDIESREYSDEVQELVDFDGVDDLLPRLAPPTEIIGEVTGDAAVETGLPEGTPVISGVFDIPANAIGSGAVRPGESSSIVGTTSLNQTVLTEPPEELLGRGFTLAVDEGFYLRSMASMAGTPNIDWSYENIANNREFADVESEIEELPVGSEGLLYHPYLSSSGERNPFLKTSARAQFIGLSPEHGQKHMMRAIYEGVALAMRDSFEHIQVESDRIMIAGGGSRSDFWCQMFADCLDAPIVLPEGDELGAKGAALLTGVALGEYDDLEAAVDRTVRTTDRFEPDPQKVPKYDEWYEFYHDAYRAMFDVWDDRVETLERLKDKQSTTPAAQ</sequence>
<dbReference type="EC" id="2.7.1.-" evidence="6"/>
<gene>
    <name evidence="6" type="ORF">ACFSBW_08570</name>
</gene>
<evidence type="ECO:0000256" key="2">
    <source>
        <dbReference type="ARBA" id="ARBA00022777"/>
    </source>
</evidence>
<feature type="domain" description="Carbohydrate kinase FGGY C-terminal" evidence="5">
    <location>
        <begin position="260"/>
        <end position="441"/>
    </location>
</feature>
<dbReference type="RefSeq" id="WP_256395697.1">
    <property type="nucleotide sequence ID" value="NZ_JANHDJ010000002.1"/>
</dbReference>
<dbReference type="AlphaFoldDB" id="A0ABD6DAF4"/>
<dbReference type="InterPro" id="IPR018485">
    <property type="entry name" value="FGGY_C"/>
</dbReference>
<accession>A0ABD6DAF4</accession>
<dbReference type="PANTHER" id="PTHR43095:SF3">
    <property type="entry name" value="L-XYLULOSE_3-KETO-L-GULONATE KINASE"/>
    <property type="match status" value="1"/>
</dbReference>
<dbReference type="PANTHER" id="PTHR43095">
    <property type="entry name" value="SUGAR KINASE"/>
    <property type="match status" value="1"/>
</dbReference>